<organism evidence="2 3">
    <name type="scientific">Vicugna pacos</name>
    <name type="common">Alpaca</name>
    <name type="synonym">Lama pacos</name>
    <dbReference type="NCBI Taxonomy" id="30538"/>
    <lineage>
        <taxon>Eukaryota</taxon>
        <taxon>Metazoa</taxon>
        <taxon>Chordata</taxon>
        <taxon>Craniata</taxon>
        <taxon>Vertebrata</taxon>
        <taxon>Euteleostomi</taxon>
        <taxon>Mammalia</taxon>
        <taxon>Eutheria</taxon>
        <taxon>Laurasiatheria</taxon>
        <taxon>Artiodactyla</taxon>
        <taxon>Tylopoda</taxon>
        <taxon>Camelidae</taxon>
        <taxon>Vicugna</taxon>
    </lineage>
</organism>
<feature type="region of interest" description="Disordered" evidence="1">
    <location>
        <begin position="1"/>
        <end position="44"/>
    </location>
</feature>
<name>A0ABM5CH10_VICPA</name>
<dbReference type="RefSeq" id="XP_072807944.1">
    <property type="nucleotide sequence ID" value="XM_072951843.1"/>
</dbReference>
<feature type="region of interest" description="Disordered" evidence="1">
    <location>
        <begin position="386"/>
        <end position="436"/>
    </location>
</feature>
<feature type="compositionally biased region" description="Polar residues" evidence="1">
    <location>
        <begin position="17"/>
        <end position="30"/>
    </location>
</feature>
<accession>A0ABM5CH10</accession>
<feature type="compositionally biased region" description="Polar residues" evidence="1">
    <location>
        <begin position="114"/>
        <end position="128"/>
    </location>
</feature>
<feature type="compositionally biased region" description="Polar residues" evidence="1">
    <location>
        <begin position="310"/>
        <end position="324"/>
    </location>
</feature>
<evidence type="ECO:0000313" key="2">
    <source>
        <dbReference type="Proteomes" id="UP001652581"/>
    </source>
</evidence>
<feature type="region of interest" description="Disordered" evidence="1">
    <location>
        <begin position="190"/>
        <end position="240"/>
    </location>
</feature>
<protein>
    <submittedName>
        <fullName evidence="3">Uncharacterized protein</fullName>
    </submittedName>
</protein>
<feature type="compositionally biased region" description="Low complexity" evidence="1">
    <location>
        <begin position="386"/>
        <end position="407"/>
    </location>
</feature>
<dbReference type="GeneID" id="140690249"/>
<sequence length="471" mass="50252">MSKYKGRGVRPVRHGSACQSEGTTEAQSQVGRPPEALSHPPTCHHTPWGFPHEVMHDPRHIGYVFGAPLVPCPTCSLTPQWSPQCGPPLYHAQRPQPQAAAPPARGAAPVQPGSACQSEGTTEAQSQVGRPPEALSHPPTCHHTPWGFPHEVMHDPRRVVYFFGAFLVPCPTCSLMPQWSPQCGPPLYHAQRPQPQAAAPPARGAAPVQPGSACQSEGTTEAQSQVGRPPEALSHPPTCHHTPWGFPHEVMHDPRHIGYVFGAPLVPCPTCSLTPQWSPQCGPPLYHAQRPQPQAAAPPARGAAPVQPGSACQSEGTTEAQSQVGRPPEALSHPPTCHHTPWGFPHEVMHDPRRVVYFFGAFLVPCPTCSLMPQWSPQCGPPLYHAQRPQPQAAAPPARGAAPVQPGSACQSEGTTEAQSQVGRPPEALSHPPTCHHTPWGFPHEGPCCVSVSTDKLSLSSDPCTPPPGQD</sequence>
<evidence type="ECO:0000313" key="3">
    <source>
        <dbReference type="RefSeq" id="XP_072807944.1"/>
    </source>
</evidence>
<feature type="compositionally biased region" description="Low complexity" evidence="1">
    <location>
        <begin position="92"/>
        <end position="113"/>
    </location>
</feature>
<feature type="compositionally biased region" description="Low complexity" evidence="1">
    <location>
        <begin position="190"/>
        <end position="211"/>
    </location>
</feature>
<feature type="compositionally biased region" description="Basic residues" evidence="1">
    <location>
        <begin position="1"/>
        <end position="13"/>
    </location>
</feature>
<dbReference type="Proteomes" id="UP001652581">
    <property type="component" value="Chromosome 29"/>
</dbReference>
<feature type="region of interest" description="Disordered" evidence="1">
    <location>
        <begin position="88"/>
        <end position="142"/>
    </location>
</feature>
<proteinExistence type="predicted"/>
<reference evidence="3" key="1">
    <citation type="submission" date="2025-08" db="UniProtKB">
        <authorList>
            <consortium name="RefSeq"/>
        </authorList>
    </citation>
    <scope>IDENTIFICATION</scope>
</reference>
<evidence type="ECO:0000256" key="1">
    <source>
        <dbReference type="SAM" id="MobiDB-lite"/>
    </source>
</evidence>
<gene>
    <name evidence="3" type="primary">LOC140690249</name>
</gene>
<feature type="compositionally biased region" description="Polar residues" evidence="1">
    <location>
        <begin position="212"/>
        <end position="226"/>
    </location>
</feature>
<keyword evidence="2" id="KW-1185">Reference proteome</keyword>
<feature type="region of interest" description="Disordered" evidence="1">
    <location>
        <begin position="284"/>
        <end position="338"/>
    </location>
</feature>
<feature type="compositionally biased region" description="Low complexity" evidence="1">
    <location>
        <begin position="288"/>
        <end position="309"/>
    </location>
</feature>
<feature type="compositionally biased region" description="Polar residues" evidence="1">
    <location>
        <begin position="408"/>
        <end position="422"/>
    </location>
</feature>